<dbReference type="AlphaFoldDB" id="A0A542Y4H6"/>
<evidence type="ECO:0000256" key="1">
    <source>
        <dbReference type="SAM" id="MobiDB-lite"/>
    </source>
</evidence>
<reference evidence="2 3" key="1">
    <citation type="submission" date="2019-06" db="EMBL/GenBank/DDBJ databases">
        <title>Sequencing the genomes of 1000 actinobacteria strains.</title>
        <authorList>
            <person name="Klenk H.-P."/>
        </authorList>
    </citation>
    <scope>NUCLEOTIDE SEQUENCE [LARGE SCALE GENOMIC DNA]</scope>
    <source>
        <strain evidence="2 3">DSM 8803</strain>
    </source>
</reference>
<accession>A0A542Y4H6</accession>
<gene>
    <name evidence="2" type="ORF">FB468_0984</name>
</gene>
<feature type="compositionally biased region" description="Low complexity" evidence="1">
    <location>
        <begin position="26"/>
        <end position="35"/>
    </location>
</feature>
<name>A0A542Y4H6_9MICO</name>
<protein>
    <submittedName>
        <fullName evidence="2">Uncharacterized protein</fullName>
    </submittedName>
</protein>
<keyword evidence="3" id="KW-1185">Reference proteome</keyword>
<proteinExistence type="predicted"/>
<dbReference type="Proteomes" id="UP000319094">
    <property type="component" value="Unassembled WGS sequence"/>
</dbReference>
<sequence length="207" mass="23100">MGATARKRRRWYLPNRPLAMNPWGCSSRLSAPSRSSLERRKPRKAKPIMNTREQIERRIEETLTAADLAEVDQMMAAVMQGHRHAEANRHLVNHPRIGELIQQRANGGMALSDELEAEAYGLRPTASAVHVQGGQWNCNGIVHELANAEPSKQPLDICDLCFEGRVFDSLDSPAGRTVVEIRVCPVCSEHLEQQWGPLAWSRGHGAV</sequence>
<evidence type="ECO:0000313" key="2">
    <source>
        <dbReference type="EMBL" id="TQL42973.1"/>
    </source>
</evidence>
<evidence type="ECO:0000313" key="3">
    <source>
        <dbReference type="Proteomes" id="UP000319094"/>
    </source>
</evidence>
<dbReference type="EMBL" id="VFON01000001">
    <property type="protein sequence ID" value="TQL42973.1"/>
    <property type="molecule type" value="Genomic_DNA"/>
</dbReference>
<comment type="caution">
    <text evidence="2">The sequence shown here is derived from an EMBL/GenBank/DDBJ whole genome shotgun (WGS) entry which is preliminary data.</text>
</comment>
<feature type="region of interest" description="Disordered" evidence="1">
    <location>
        <begin position="24"/>
        <end position="46"/>
    </location>
</feature>
<organism evidence="2 3">
    <name type="scientific">Leucobacter komagatae</name>
    <dbReference type="NCBI Taxonomy" id="55969"/>
    <lineage>
        <taxon>Bacteria</taxon>
        <taxon>Bacillati</taxon>
        <taxon>Actinomycetota</taxon>
        <taxon>Actinomycetes</taxon>
        <taxon>Micrococcales</taxon>
        <taxon>Microbacteriaceae</taxon>
        <taxon>Leucobacter</taxon>
    </lineage>
</organism>